<organism evidence="3 4">
    <name type="scientific">Fusarium pseudoanthophilum</name>
    <dbReference type="NCBI Taxonomy" id="48495"/>
    <lineage>
        <taxon>Eukaryota</taxon>
        <taxon>Fungi</taxon>
        <taxon>Dikarya</taxon>
        <taxon>Ascomycota</taxon>
        <taxon>Pezizomycotina</taxon>
        <taxon>Sordariomycetes</taxon>
        <taxon>Hypocreomycetidae</taxon>
        <taxon>Hypocreales</taxon>
        <taxon>Nectriaceae</taxon>
        <taxon>Fusarium</taxon>
        <taxon>Fusarium fujikuroi species complex</taxon>
    </lineage>
</organism>
<dbReference type="InterPro" id="IPR036864">
    <property type="entry name" value="Zn2-C6_fun-type_DNA-bd_sf"/>
</dbReference>
<dbReference type="GO" id="GO:0045944">
    <property type="term" value="P:positive regulation of transcription by RNA polymerase II"/>
    <property type="evidence" value="ECO:0007669"/>
    <property type="project" value="TreeGrafter"/>
</dbReference>
<evidence type="ECO:0000313" key="3">
    <source>
        <dbReference type="EMBL" id="KAF5568830.1"/>
    </source>
</evidence>
<dbReference type="GO" id="GO:0000981">
    <property type="term" value="F:DNA-binding transcription factor activity, RNA polymerase II-specific"/>
    <property type="evidence" value="ECO:0007669"/>
    <property type="project" value="InterPro"/>
</dbReference>
<protein>
    <recommendedName>
        <fullName evidence="2">Zn(2)-C6 fungal-type domain-containing protein</fullName>
    </recommendedName>
</protein>
<dbReference type="AlphaFoldDB" id="A0A8H5K6U9"/>
<name>A0A8H5K6U9_9HYPO</name>
<dbReference type="PANTHER" id="PTHR37534:SF7">
    <property type="entry name" value="TRANSCRIPTIONAL ACTIVATOR PROTEIN UGA3"/>
    <property type="match status" value="1"/>
</dbReference>
<dbReference type="CDD" id="cd00067">
    <property type="entry name" value="GAL4"/>
    <property type="match status" value="1"/>
</dbReference>
<keyword evidence="4" id="KW-1185">Reference proteome</keyword>
<dbReference type="InterPro" id="IPR001138">
    <property type="entry name" value="Zn2Cys6_DnaBD"/>
</dbReference>
<dbReference type="Proteomes" id="UP000544095">
    <property type="component" value="Unassembled WGS sequence"/>
</dbReference>
<dbReference type="Gene3D" id="4.10.240.10">
    <property type="entry name" value="Zn(2)-C6 fungal-type DNA-binding domain"/>
    <property type="match status" value="1"/>
</dbReference>
<accession>A0A8H5K6U9</accession>
<evidence type="ECO:0000256" key="1">
    <source>
        <dbReference type="ARBA" id="ARBA00023242"/>
    </source>
</evidence>
<dbReference type="PANTHER" id="PTHR37534">
    <property type="entry name" value="TRANSCRIPTIONAL ACTIVATOR PROTEIN UGA3"/>
    <property type="match status" value="1"/>
</dbReference>
<dbReference type="GO" id="GO:0005634">
    <property type="term" value="C:nucleus"/>
    <property type="evidence" value="ECO:0007669"/>
    <property type="project" value="TreeGrafter"/>
</dbReference>
<reference evidence="3 4" key="1">
    <citation type="submission" date="2020-05" db="EMBL/GenBank/DDBJ databases">
        <title>Identification and distribution of gene clusters putatively required for synthesis of sphingolipid metabolism inhibitors in phylogenetically diverse species of the filamentous fungus Fusarium.</title>
        <authorList>
            <person name="Kim H.-S."/>
            <person name="Busman M."/>
            <person name="Brown D.W."/>
            <person name="Divon H."/>
            <person name="Uhlig S."/>
            <person name="Proctor R.H."/>
        </authorList>
    </citation>
    <scope>NUCLEOTIDE SEQUENCE [LARGE SCALE GENOMIC DNA]</scope>
    <source>
        <strain evidence="3 4">NRRL 25211</strain>
    </source>
</reference>
<dbReference type="SUPFAM" id="SSF57701">
    <property type="entry name" value="Zn2/Cys6 DNA-binding domain"/>
    <property type="match status" value="1"/>
</dbReference>
<dbReference type="GO" id="GO:0008270">
    <property type="term" value="F:zinc ion binding"/>
    <property type="evidence" value="ECO:0007669"/>
    <property type="project" value="InterPro"/>
</dbReference>
<comment type="caution">
    <text evidence="3">The sequence shown here is derived from an EMBL/GenBank/DDBJ whole genome shotgun (WGS) entry which is preliminary data.</text>
</comment>
<gene>
    <name evidence="3" type="ORF">FPANT_14033</name>
</gene>
<proteinExistence type="predicted"/>
<evidence type="ECO:0000259" key="2">
    <source>
        <dbReference type="PROSITE" id="PS50048"/>
    </source>
</evidence>
<dbReference type="PROSITE" id="PS50048">
    <property type="entry name" value="ZN2_CY6_FUNGAL_2"/>
    <property type="match status" value="1"/>
</dbReference>
<dbReference type="SMART" id="SM00066">
    <property type="entry name" value="GAL4"/>
    <property type="match status" value="1"/>
</dbReference>
<dbReference type="PROSITE" id="PS00463">
    <property type="entry name" value="ZN2_CY6_FUNGAL_1"/>
    <property type="match status" value="1"/>
</dbReference>
<dbReference type="Pfam" id="PF00172">
    <property type="entry name" value="Zn_clus"/>
    <property type="match status" value="1"/>
</dbReference>
<dbReference type="EMBL" id="JAAOAR010001297">
    <property type="protein sequence ID" value="KAF5568830.1"/>
    <property type="molecule type" value="Genomic_DNA"/>
</dbReference>
<sequence length="584" mass="66233">MRSTILESREWLPDASSTPVFEAKLLPQFTESHIPSAHRRSSSLDLSENTLKPVSMSTTTRTRRHHTRSKSGCLTCRKRRVRCDGGKPTCTRCVSAGRICEFADPSIPLRDRNAICLPGEQQPWILSQDAPPVTLIVNSPLGKSVEPFDCLGLDMTLRSRELLHYFHNSHDSADLVLSKASRNIFSSVAQHPDALRDTLLVAGLHYAWTVGDLETYKSTFLFHKVSTIQVLNRWLQNIHQPGLMTFIRHVSILCFIEASYGNVHDTEAHINGLINAVHLLSPLDDDFVNRSELEEELANRYLLLTYYAYQGFKARILGSDSLQNLFRQNNTAEFSTFVSQIYLWKTQNIGHLEMRLNAMKLLPFFFAALPSSTQFHNIDASPLIDCLKHVTTATQTVREDRYKCDPSWEWIEGSDSRLLCATIGSHFSSLFRDDMFSSAQSSKYSTSWSGMCAASSLYMHSVLELWNGGEAIDARLFRRFLCILNRDLSQSVSTLGLNDSTDFWLWRAFLGAYSIAKRQTDRHDPLLDSLQRAFAGYVDAWKSVTGLATWEEAHACLVSVAWPASMNYETGRRVWTRSNEYETS</sequence>
<dbReference type="GO" id="GO:0000976">
    <property type="term" value="F:transcription cis-regulatory region binding"/>
    <property type="evidence" value="ECO:0007669"/>
    <property type="project" value="TreeGrafter"/>
</dbReference>
<keyword evidence="1" id="KW-0539">Nucleus</keyword>
<feature type="domain" description="Zn(2)-C6 fungal-type" evidence="2">
    <location>
        <begin position="72"/>
        <end position="102"/>
    </location>
</feature>
<evidence type="ECO:0000313" key="4">
    <source>
        <dbReference type="Proteomes" id="UP000544095"/>
    </source>
</evidence>